<reference evidence="1" key="1">
    <citation type="journal article" date="2020" name="Nature">
        <title>Giant virus diversity and host interactions through global metagenomics.</title>
        <authorList>
            <person name="Schulz F."/>
            <person name="Roux S."/>
            <person name="Paez-Espino D."/>
            <person name="Jungbluth S."/>
            <person name="Walsh D.A."/>
            <person name="Denef V.J."/>
            <person name="McMahon K.D."/>
            <person name="Konstantinidis K.T."/>
            <person name="Eloe-Fadrosh E.A."/>
            <person name="Kyrpides N.C."/>
            <person name="Woyke T."/>
        </authorList>
    </citation>
    <scope>NUCLEOTIDE SEQUENCE</scope>
    <source>
        <strain evidence="1">GVMAG-M-3300023184-77</strain>
    </source>
</reference>
<accession>A0A6C0IE81</accession>
<dbReference type="EMBL" id="MN740165">
    <property type="protein sequence ID" value="QHT91428.1"/>
    <property type="molecule type" value="Genomic_DNA"/>
</dbReference>
<organism evidence="1">
    <name type="scientific">viral metagenome</name>
    <dbReference type="NCBI Taxonomy" id="1070528"/>
    <lineage>
        <taxon>unclassified sequences</taxon>
        <taxon>metagenomes</taxon>
        <taxon>organismal metagenomes</taxon>
    </lineage>
</organism>
<dbReference type="AlphaFoldDB" id="A0A6C0IE81"/>
<evidence type="ECO:0008006" key="2">
    <source>
        <dbReference type="Google" id="ProtNLM"/>
    </source>
</evidence>
<sequence>MPPRTKKEPEEKKKRTKKAINVVAVVTPEGIQGNFSVEPRKPLIAHLDVHSNEVVFRDQPLHYDPNPPLQPEPYDAVADDFFAEINAHIEEELVVTVEQKKEESTIKYEEVKVESRPIQVFSKSQIMIEYMNSNQSQRLPEKINIACFWCSHRFENQPCIIPEREVQGVYKVYGNFCCPECAMAHLLNESIDPHVRWERMALLNRIYDTEISGKIYPAPPRDSLELFGGPLTIESYRATIRSKKVRIDLHMPPIVSIIGSIDTKPIDFYDTSIKNTMTLLPYDKIQQTEEGLRLKRNKPLKDKESTLDACINLEIKNSRK</sequence>
<evidence type="ECO:0000313" key="1">
    <source>
        <dbReference type="EMBL" id="QHT91428.1"/>
    </source>
</evidence>
<proteinExistence type="predicted"/>
<protein>
    <recommendedName>
        <fullName evidence="2">MYM-type domain-containing protein</fullName>
    </recommendedName>
</protein>
<name>A0A6C0IE81_9ZZZZ</name>